<dbReference type="AlphaFoldDB" id="A0A918FTG9"/>
<organism evidence="5 6">
    <name type="scientific">Streptomyces humidus</name>
    <dbReference type="NCBI Taxonomy" id="52259"/>
    <lineage>
        <taxon>Bacteria</taxon>
        <taxon>Bacillati</taxon>
        <taxon>Actinomycetota</taxon>
        <taxon>Actinomycetes</taxon>
        <taxon>Kitasatosporales</taxon>
        <taxon>Streptomycetaceae</taxon>
        <taxon>Streptomyces</taxon>
    </lineage>
</organism>
<dbReference type="Pfam" id="PF00106">
    <property type="entry name" value="adh_short"/>
    <property type="match status" value="1"/>
</dbReference>
<dbReference type="PANTHER" id="PTHR43115:SF4">
    <property type="entry name" value="DEHYDROGENASE_REDUCTASE SDR FAMILY MEMBER 11"/>
    <property type="match status" value="1"/>
</dbReference>
<evidence type="ECO:0000313" key="6">
    <source>
        <dbReference type="Proteomes" id="UP000606194"/>
    </source>
</evidence>
<sequence length="243" mass="25176">MPAESKTVLITGASSGIGEATARRLAGLGHRVLLGARRTDRLAALAGELRAAGASVAHRELDVTSLDSVRAFADAGVAEYGGIDVLINNAGVMPLSPIEDLRITEWEQMIDVNLRGVLHGIAAVLPQMRRQAGGHIVNVSSVAGHRVDPTAAVYSATKFAVAAVSEGLRQESRDIRVTVVSPGFTQSELTHRGGSPEAQGAARTAAEQLAIPASAIADAIAFAIDQPANVDVNELVVRPTAQG</sequence>
<reference evidence="5" key="2">
    <citation type="submission" date="2020-09" db="EMBL/GenBank/DDBJ databases">
        <authorList>
            <person name="Sun Q."/>
            <person name="Ohkuma M."/>
        </authorList>
    </citation>
    <scope>NUCLEOTIDE SEQUENCE</scope>
    <source>
        <strain evidence="5">JCM 4386</strain>
    </source>
</reference>
<dbReference type="Proteomes" id="UP000606194">
    <property type="component" value="Unassembled WGS sequence"/>
</dbReference>
<dbReference type="PRINTS" id="PR00081">
    <property type="entry name" value="GDHRDH"/>
</dbReference>
<dbReference type="PANTHER" id="PTHR43115">
    <property type="entry name" value="DEHYDROGENASE/REDUCTASE SDR FAMILY MEMBER 11"/>
    <property type="match status" value="1"/>
</dbReference>
<evidence type="ECO:0000313" key="5">
    <source>
        <dbReference type="EMBL" id="GGR77193.1"/>
    </source>
</evidence>
<dbReference type="FunFam" id="3.40.50.720:FF:000047">
    <property type="entry name" value="NADP-dependent L-serine/L-allo-threonine dehydrogenase"/>
    <property type="match status" value="1"/>
</dbReference>
<dbReference type="EMBL" id="BMTL01000005">
    <property type="protein sequence ID" value="GGR77193.1"/>
    <property type="molecule type" value="Genomic_DNA"/>
</dbReference>
<dbReference type="Gene3D" id="3.40.50.720">
    <property type="entry name" value="NAD(P)-binding Rossmann-like Domain"/>
    <property type="match status" value="1"/>
</dbReference>
<evidence type="ECO:0000259" key="4">
    <source>
        <dbReference type="SMART" id="SM00822"/>
    </source>
</evidence>
<evidence type="ECO:0000256" key="1">
    <source>
        <dbReference type="ARBA" id="ARBA00006484"/>
    </source>
</evidence>
<dbReference type="InterPro" id="IPR057326">
    <property type="entry name" value="KR_dom"/>
</dbReference>
<dbReference type="RefSeq" id="WP_190148568.1">
    <property type="nucleotide sequence ID" value="NZ_BMTL01000005.1"/>
</dbReference>
<gene>
    <name evidence="5" type="ORF">GCM10010269_15560</name>
</gene>
<dbReference type="SUPFAM" id="SSF51735">
    <property type="entry name" value="NAD(P)-binding Rossmann-fold domains"/>
    <property type="match status" value="1"/>
</dbReference>
<dbReference type="PROSITE" id="PS00061">
    <property type="entry name" value="ADH_SHORT"/>
    <property type="match status" value="1"/>
</dbReference>
<keyword evidence="6" id="KW-1185">Reference proteome</keyword>
<comment type="similarity">
    <text evidence="1 3">Belongs to the short-chain dehydrogenases/reductases (SDR) family.</text>
</comment>
<dbReference type="InterPro" id="IPR036291">
    <property type="entry name" value="NAD(P)-bd_dom_sf"/>
</dbReference>
<proteinExistence type="inferred from homology"/>
<dbReference type="PRINTS" id="PR00080">
    <property type="entry name" value="SDRFAMILY"/>
</dbReference>
<evidence type="ECO:0000256" key="3">
    <source>
        <dbReference type="RuleBase" id="RU000363"/>
    </source>
</evidence>
<dbReference type="InterPro" id="IPR020904">
    <property type="entry name" value="Sc_DH/Rdtase_CS"/>
</dbReference>
<dbReference type="InterPro" id="IPR002347">
    <property type="entry name" value="SDR_fam"/>
</dbReference>
<protein>
    <submittedName>
        <fullName evidence="5">Oxidoreductase</fullName>
    </submittedName>
</protein>
<comment type="caution">
    <text evidence="5">The sequence shown here is derived from an EMBL/GenBank/DDBJ whole genome shotgun (WGS) entry which is preliminary data.</text>
</comment>
<reference evidence="5" key="1">
    <citation type="journal article" date="2014" name="Int. J. Syst. Evol. Microbiol.">
        <title>Complete genome sequence of Corynebacterium casei LMG S-19264T (=DSM 44701T), isolated from a smear-ripened cheese.</title>
        <authorList>
            <consortium name="US DOE Joint Genome Institute (JGI-PGF)"/>
            <person name="Walter F."/>
            <person name="Albersmeier A."/>
            <person name="Kalinowski J."/>
            <person name="Ruckert C."/>
        </authorList>
    </citation>
    <scope>NUCLEOTIDE SEQUENCE</scope>
    <source>
        <strain evidence="5">JCM 4386</strain>
    </source>
</reference>
<dbReference type="GO" id="GO:0016616">
    <property type="term" value="F:oxidoreductase activity, acting on the CH-OH group of donors, NAD or NADP as acceptor"/>
    <property type="evidence" value="ECO:0007669"/>
    <property type="project" value="UniProtKB-ARBA"/>
</dbReference>
<name>A0A918FTG9_9ACTN</name>
<evidence type="ECO:0000256" key="2">
    <source>
        <dbReference type="ARBA" id="ARBA00023002"/>
    </source>
</evidence>
<keyword evidence="2" id="KW-0560">Oxidoreductase</keyword>
<dbReference type="SMART" id="SM00822">
    <property type="entry name" value="PKS_KR"/>
    <property type="match status" value="1"/>
</dbReference>
<feature type="domain" description="Ketoreductase" evidence="4">
    <location>
        <begin position="6"/>
        <end position="187"/>
    </location>
</feature>
<accession>A0A918FTG9</accession>